<proteinExistence type="predicted"/>
<dbReference type="AlphaFoldDB" id="A0A814UDT1"/>
<evidence type="ECO:0000313" key="4">
    <source>
        <dbReference type="Proteomes" id="UP000663852"/>
    </source>
</evidence>
<comment type="caution">
    <text evidence="3">The sequence shown here is derived from an EMBL/GenBank/DDBJ whole genome shotgun (WGS) entry which is preliminary data.</text>
</comment>
<evidence type="ECO:0000259" key="2">
    <source>
        <dbReference type="PROSITE" id="PS50916"/>
    </source>
</evidence>
<dbReference type="CDD" id="cd15747">
    <property type="entry name" value="FYVE_Slp3_4_5"/>
    <property type="match status" value="1"/>
</dbReference>
<feature type="compositionally biased region" description="Polar residues" evidence="1">
    <location>
        <begin position="442"/>
        <end position="460"/>
    </location>
</feature>
<evidence type="ECO:0000256" key="1">
    <source>
        <dbReference type="SAM" id="MobiDB-lite"/>
    </source>
</evidence>
<dbReference type="InterPro" id="IPR010911">
    <property type="entry name" value="Rab_BD"/>
</dbReference>
<feature type="compositionally biased region" description="Low complexity" evidence="1">
    <location>
        <begin position="408"/>
        <end position="418"/>
    </location>
</feature>
<dbReference type="PANTHER" id="PTHR14555">
    <property type="entry name" value="MYELIN-ASSOCIATED OLIGODENDROCYTIC BASIC PROTEIN MOBP -RELATED"/>
    <property type="match status" value="1"/>
</dbReference>
<dbReference type="Pfam" id="PF02318">
    <property type="entry name" value="FYVE_2"/>
    <property type="match status" value="1"/>
</dbReference>
<dbReference type="PANTHER" id="PTHR14555:SF3">
    <property type="entry name" value="RABBD DOMAIN-CONTAINING PROTEIN"/>
    <property type="match status" value="1"/>
</dbReference>
<dbReference type="PROSITE" id="PS50916">
    <property type="entry name" value="RABBD"/>
    <property type="match status" value="1"/>
</dbReference>
<dbReference type="InterPro" id="IPR013083">
    <property type="entry name" value="Znf_RING/FYVE/PHD"/>
</dbReference>
<dbReference type="Gene3D" id="3.30.40.10">
    <property type="entry name" value="Zinc/RING finger domain, C3HC4 (zinc finger)"/>
    <property type="match status" value="1"/>
</dbReference>
<dbReference type="GO" id="GO:0030864">
    <property type="term" value="C:cortical actin cytoskeleton"/>
    <property type="evidence" value="ECO:0007669"/>
    <property type="project" value="TreeGrafter"/>
</dbReference>
<dbReference type="GO" id="GO:0006886">
    <property type="term" value="P:intracellular protein transport"/>
    <property type="evidence" value="ECO:0007669"/>
    <property type="project" value="InterPro"/>
</dbReference>
<dbReference type="GO" id="GO:0031267">
    <property type="term" value="F:small GTPase binding"/>
    <property type="evidence" value="ECO:0007669"/>
    <property type="project" value="InterPro"/>
</dbReference>
<dbReference type="InterPro" id="IPR011011">
    <property type="entry name" value="Znf_FYVE_PHD"/>
</dbReference>
<feature type="region of interest" description="Disordered" evidence="1">
    <location>
        <begin position="407"/>
        <end position="460"/>
    </location>
</feature>
<feature type="domain" description="RabBD" evidence="2">
    <location>
        <begin position="55"/>
        <end position="170"/>
    </location>
</feature>
<feature type="compositionally biased region" description="Basic and acidic residues" evidence="1">
    <location>
        <begin position="329"/>
        <end position="343"/>
    </location>
</feature>
<feature type="compositionally biased region" description="Basic residues" evidence="1">
    <location>
        <begin position="355"/>
        <end position="365"/>
    </location>
</feature>
<feature type="region of interest" description="Disordered" evidence="1">
    <location>
        <begin position="324"/>
        <end position="394"/>
    </location>
</feature>
<dbReference type="OrthoDB" id="10072397at2759"/>
<dbReference type="InterPro" id="IPR041282">
    <property type="entry name" value="FYVE_2"/>
</dbReference>
<evidence type="ECO:0000313" key="3">
    <source>
        <dbReference type="EMBL" id="CAF1175385.1"/>
    </source>
</evidence>
<sequence length="460" mass="52176">MRNIIESSCINENKQLVKTYTHKIFRFDMTRNNRAKSSNTTSPSPTAMKDTFIDLPDLSKFRDEEKRHILDVLERDENLRNQHLLRFMNLRKEVTDLEQQAHPTSASVCARCQTPFGFIFNTGDDCPKCGAKVCKQCRLLHNDHDNGWLCQLCCKQMQLMSYSGEWLYTASNKPKKNLETSWDAKREIYHRSVSARNSNIESSSDSEPEILNIASNSVSRFATLAPSIKESKQKPAGSNSKINKMLVQSEIDEQKLDFVRDHLRRRPKDISFTQPLPRRVIKLPSTSNTVHSSVEEVNSIKSAQVPTPKKQTLAVPKEVKAITSLPNETLKDPPRNEEIDRKSIVSTENVDPPKKSKRQRLKLHVSRQQSTNDSKLSLESITTEKSSHKTLSASMQNLRDTVHRITPSQLLSSRTASSSKRDNLSVSSNKPSGKDDEDTISVKISETTDKTSMYPTWSSG</sequence>
<organism evidence="3 4">
    <name type="scientific">Adineta ricciae</name>
    <name type="common">Rotifer</name>
    <dbReference type="NCBI Taxonomy" id="249248"/>
    <lineage>
        <taxon>Eukaryota</taxon>
        <taxon>Metazoa</taxon>
        <taxon>Spiralia</taxon>
        <taxon>Gnathifera</taxon>
        <taxon>Rotifera</taxon>
        <taxon>Eurotatoria</taxon>
        <taxon>Bdelloidea</taxon>
        <taxon>Adinetida</taxon>
        <taxon>Adinetidae</taxon>
        <taxon>Adineta</taxon>
    </lineage>
</organism>
<dbReference type="GO" id="GO:0017022">
    <property type="term" value="F:myosin binding"/>
    <property type="evidence" value="ECO:0007669"/>
    <property type="project" value="TreeGrafter"/>
</dbReference>
<dbReference type="GO" id="GO:0003779">
    <property type="term" value="F:actin binding"/>
    <property type="evidence" value="ECO:0007669"/>
    <property type="project" value="TreeGrafter"/>
</dbReference>
<dbReference type="SUPFAM" id="SSF57903">
    <property type="entry name" value="FYVE/PHD zinc finger"/>
    <property type="match status" value="1"/>
</dbReference>
<protein>
    <recommendedName>
        <fullName evidence="2">RabBD domain-containing protein</fullName>
    </recommendedName>
</protein>
<dbReference type="EMBL" id="CAJNOJ010000133">
    <property type="protein sequence ID" value="CAF1175385.1"/>
    <property type="molecule type" value="Genomic_DNA"/>
</dbReference>
<name>A0A814UDT1_ADIRI</name>
<dbReference type="Proteomes" id="UP000663852">
    <property type="component" value="Unassembled WGS sequence"/>
</dbReference>
<accession>A0A814UDT1</accession>
<gene>
    <name evidence="3" type="ORF">EDS130_LOCUS23932</name>
</gene>
<reference evidence="3" key="1">
    <citation type="submission" date="2021-02" db="EMBL/GenBank/DDBJ databases">
        <authorList>
            <person name="Nowell W R."/>
        </authorList>
    </citation>
    <scope>NUCLEOTIDE SEQUENCE</scope>
</reference>
<dbReference type="InterPro" id="IPR051745">
    <property type="entry name" value="Intracell_Transport_Effector"/>
</dbReference>
<feature type="compositionally biased region" description="Polar residues" evidence="1">
    <location>
        <begin position="366"/>
        <end position="394"/>
    </location>
</feature>